<dbReference type="InterPro" id="IPR036412">
    <property type="entry name" value="HAD-like_sf"/>
</dbReference>
<accession>A0AAE3JCB9</accession>
<dbReference type="RefSeq" id="WP_118615823.1">
    <property type="nucleotide sequence ID" value="NZ_JAJEQN010000015.1"/>
</dbReference>
<dbReference type="Gene3D" id="3.40.50.1000">
    <property type="entry name" value="HAD superfamily/HAD-like"/>
    <property type="match status" value="1"/>
</dbReference>
<sequence length="235" mass="26156">MNKFSDENNFNNKEANKWVGIHGVIFDVDGTLLDSMVIWEEAAVRYLNSLGLEPEENLSEKIMTMSMEEGADYLIDHYGVSLTRTQILDGIRELIRGFYEDEVQLKPGVEQVIKLLASKGIPMIIATSSDSACVTAGLKRLGVWSYFKGILTCSDIGKGKTEPDIYLAAAKEIGSKPSETVVFEDALHAIVTAKNAGFITVGIYDSYNQDEEKIRKVADCYYKNWDEVSESMIGK</sequence>
<dbReference type="Pfam" id="PF13419">
    <property type="entry name" value="HAD_2"/>
    <property type="match status" value="1"/>
</dbReference>
<name>A0AAE3JCB9_9FIRM</name>
<dbReference type="NCBIfam" id="TIGR01549">
    <property type="entry name" value="HAD-SF-IA-v1"/>
    <property type="match status" value="1"/>
</dbReference>
<dbReference type="InterPro" id="IPR023198">
    <property type="entry name" value="PGP-like_dom2"/>
</dbReference>
<dbReference type="AlphaFoldDB" id="A0AAE3JCB9"/>
<dbReference type="InterPro" id="IPR023214">
    <property type="entry name" value="HAD_sf"/>
</dbReference>
<evidence type="ECO:0000313" key="1">
    <source>
        <dbReference type="EMBL" id="MCC2221468.1"/>
    </source>
</evidence>
<dbReference type="PRINTS" id="PR00413">
    <property type="entry name" value="HADHALOGNASE"/>
</dbReference>
<dbReference type="InterPro" id="IPR041492">
    <property type="entry name" value="HAD_2"/>
</dbReference>
<comment type="caution">
    <text evidence="1">The sequence shown here is derived from an EMBL/GenBank/DDBJ whole genome shotgun (WGS) entry which is preliminary data.</text>
</comment>
<dbReference type="PANTHER" id="PTHR18901:SF38">
    <property type="entry name" value="PSEUDOURIDINE-5'-PHOSPHATASE"/>
    <property type="match status" value="1"/>
</dbReference>
<protein>
    <submittedName>
        <fullName evidence="1">HAD family phosphatase</fullName>
    </submittedName>
</protein>
<proteinExistence type="predicted"/>
<dbReference type="GO" id="GO:0016791">
    <property type="term" value="F:phosphatase activity"/>
    <property type="evidence" value="ECO:0007669"/>
    <property type="project" value="TreeGrafter"/>
</dbReference>
<dbReference type="PANTHER" id="PTHR18901">
    <property type="entry name" value="2-DEOXYGLUCOSE-6-PHOSPHATE PHOSPHATASE 2"/>
    <property type="match status" value="1"/>
</dbReference>
<keyword evidence="2" id="KW-1185">Reference proteome</keyword>
<dbReference type="NCBIfam" id="TIGR01509">
    <property type="entry name" value="HAD-SF-IA-v3"/>
    <property type="match status" value="1"/>
</dbReference>
<reference evidence="1 2" key="1">
    <citation type="submission" date="2021-10" db="EMBL/GenBank/DDBJ databases">
        <title>Anaerobic single-cell dispensing facilitates the cultivation of human gut bacteria.</title>
        <authorList>
            <person name="Afrizal A."/>
        </authorList>
    </citation>
    <scope>NUCLEOTIDE SEQUENCE [LARGE SCALE GENOMIC DNA]</scope>
    <source>
        <strain evidence="1 2">CLA-AA-H224</strain>
    </source>
</reference>
<dbReference type="SFLD" id="SFLDG01129">
    <property type="entry name" value="C1.5:_HAD__Beta-PGM__Phosphata"/>
    <property type="match status" value="1"/>
</dbReference>
<dbReference type="Gene3D" id="1.10.150.240">
    <property type="entry name" value="Putative phosphatase, domain 2"/>
    <property type="match status" value="1"/>
</dbReference>
<dbReference type="EMBL" id="JAJEQN010000015">
    <property type="protein sequence ID" value="MCC2221468.1"/>
    <property type="molecule type" value="Genomic_DNA"/>
</dbReference>
<gene>
    <name evidence="1" type="ORF">LKD48_07430</name>
</gene>
<evidence type="ECO:0000313" key="2">
    <source>
        <dbReference type="Proteomes" id="UP001198200"/>
    </source>
</evidence>
<dbReference type="SUPFAM" id="SSF56784">
    <property type="entry name" value="HAD-like"/>
    <property type="match status" value="1"/>
</dbReference>
<dbReference type="InterPro" id="IPR006439">
    <property type="entry name" value="HAD-SF_hydro_IA"/>
</dbReference>
<organism evidence="1 2">
    <name type="scientific">Anthropogastromicrobium aceti</name>
    <dbReference type="NCBI Taxonomy" id="2981768"/>
    <lineage>
        <taxon>Bacteria</taxon>
        <taxon>Bacillati</taxon>
        <taxon>Bacillota</taxon>
        <taxon>Clostridia</taxon>
        <taxon>Lachnospirales</taxon>
        <taxon>Lachnospiraceae</taxon>
        <taxon>Anthropogastromicrobium</taxon>
    </lineage>
</organism>
<dbReference type="SFLD" id="SFLDS00003">
    <property type="entry name" value="Haloacid_Dehalogenase"/>
    <property type="match status" value="1"/>
</dbReference>
<dbReference type="CDD" id="cd07505">
    <property type="entry name" value="HAD_BPGM-like"/>
    <property type="match status" value="1"/>
</dbReference>
<dbReference type="Proteomes" id="UP001198200">
    <property type="component" value="Unassembled WGS sequence"/>
</dbReference>